<evidence type="ECO:0000313" key="3">
    <source>
        <dbReference type="Proteomes" id="UP001302367"/>
    </source>
</evidence>
<keyword evidence="1" id="KW-0732">Signal</keyword>
<organism evidence="2 3">
    <name type="scientific">Cercospora beticola</name>
    <name type="common">Sugarbeet leaf spot fungus</name>
    <dbReference type="NCBI Taxonomy" id="122368"/>
    <lineage>
        <taxon>Eukaryota</taxon>
        <taxon>Fungi</taxon>
        <taxon>Dikarya</taxon>
        <taxon>Ascomycota</taxon>
        <taxon>Pezizomycotina</taxon>
        <taxon>Dothideomycetes</taxon>
        <taxon>Dothideomycetidae</taxon>
        <taxon>Mycosphaerellales</taxon>
        <taxon>Mycosphaerellaceae</taxon>
        <taxon>Cercospora</taxon>
    </lineage>
</organism>
<dbReference type="RefSeq" id="XP_023454397.2">
    <property type="nucleotide sequence ID" value="XM_023603164.2"/>
</dbReference>
<dbReference type="GeneID" id="35434175"/>
<keyword evidence="3" id="KW-1185">Reference proteome</keyword>
<evidence type="ECO:0000256" key="1">
    <source>
        <dbReference type="SAM" id="SignalP"/>
    </source>
</evidence>
<gene>
    <name evidence="2" type="ORF">RHO25_011744</name>
</gene>
<name>A0ABZ0P6D8_CERBT</name>
<accession>A0ABZ0P6D8</accession>
<sequence>MYLATLLAMGLLASRDVIAAPAPVTGEIGAPLEARQYIGTPYAYYNNYKDATGNEKRDLEAGPIEALEKRQYIGVPYAYYNNYKDATGNEKRDLEAGPIEALEKRQYIGVPYAYYNNYKDAAGGQAAGTA</sequence>
<dbReference type="Proteomes" id="UP001302367">
    <property type="component" value="Chromosome 8"/>
</dbReference>
<dbReference type="EMBL" id="CP134191">
    <property type="protein sequence ID" value="WPB07084.1"/>
    <property type="molecule type" value="Genomic_DNA"/>
</dbReference>
<protein>
    <submittedName>
        <fullName evidence="2">Uncharacterized protein</fullName>
    </submittedName>
</protein>
<feature type="signal peptide" evidence="1">
    <location>
        <begin position="1"/>
        <end position="19"/>
    </location>
</feature>
<evidence type="ECO:0000313" key="2">
    <source>
        <dbReference type="EMBL" id="WPB07084.1"/>
    </source>
</evidence>
<feature type="chain" id="PRO_5047038699" evidence="1">
    <location>
        <begin position="20"/>
        <end position="130"/>
    </location>
</feature>
<reference evidence="2 3" key="1">
    <citation type="submission" date="2023-09" db="EMBL/GenBank/DDBJ databases">
        <title>Complete-Gapless Cercospora beticola genome.</title>
        <authorList>
            <person name="Wyatt N.A."/>
            <person name="Spanner R.E."/>
            <person name="Bolton M.D."/>
        </authorList>
    </citation>
    <scope>NUCLEOTIDE SEQUENCE [LARGE SCALE GENOMIC DNA]</scope>
    <source>
        <strain evidence="2">Cb09-40</strain>
    </source>
</reference>
<proteinExistence type="predicted"/>